<evidence type="ECO:0000256" key="6">
    <source>
        <dbReference type="ARBA" id="ARBA00023002"/>
    </source>
</evidence>
<keyword evidence="12" id="KW-1003">Cell membrane</keyword>
<dbReference type="Proteomes" id="UP000305654">
    <property type="component" value="Unassembled WGS sequence"/>
</dbReference>
<keyword evidence="14" id="KW-1185">Reference proteome</keyword>
<feature type="binding site" description="axial binding residue" evidence="12">
    <location>
        <position position="345"/>
    </location>
    <ligand>
        <name>heme</name>
        <dbReference type="ChEBI" id="CHEBI:30413"/>
    </ligand>
    <ligandPart>
        <name>Fe</name>
        <dbReference type="ChEBI" id="CHEBI:18248"/>
    </ligandPart>
</feature>
<evidence type="ECO:0000256" key="7">
    <source>
        <dbReference type="ARBA" id="ARBA00023004"/>
    </source>
</evidence>
<comment type="function">
    <text evidence="12">Catalyzes the conversion of heme O to heme A by two successive hydroxylations of the methyl group at C8. The first hydroxylation forms heme I, the second hydroxylation results in an unstable dihydroxymethyl group, which spontaneously dehydrates, resulting in the formyl group of heme A.</text>
</comment>
<evidence type="ECO:0000256" key="1">
    <source>
        <dbReference type="ARBA" id="ARBA00001970"/>
    </source>
</evidence>
<keyword evidence="3 12" id="KW-0812">Transmembrane</keyword>
<feature type="transmembrane region" description="Helical" evidence="12">
    <location>
        <begin position="286"/>
        <end position="303"/>
    </location>
</feature>
<feature type="transmembrane region" description="Helical" evidence="12">
    <location>
        <begin position="221"/>
        <end position="246"/>
    </location>
</feature>
<dbReference type="GO" id="GO:0046872">
    <property type="term" value="F:metal ion binding"/>
    <property type="evidence" value="ECO:0007669"/>
    <property type="project" value="UniProtKB-KW"/>
</dbReference>
<dbReference type="InterPro" id="IPR023754">
    <property type="entry name" value="HemeA_Synthase_type2"/>
</dbReference>
<evidence type="ECO:0000313" key="13">
    <source>
        <dbReference type="EMBL" id="TLU74230.1"/>
    </source>
</evidence>
<evidence type="ECO:0000256" key="10">
    <source>
        <dbReference type="ARBA" id="ARBA00044501"/>
    </source>
</evidence>
<dbReference type="HAMAP" id="MF_01665">
    <property type="entry name" value="HemeA_synth_type2"/>
    <property type="match status" value="1"/>
</dbReference>
<dbReference type="GO" id="GO:0016653">
    <property type="term" value="F:oxidoreductase activity, acting on NAD(P)H, heme protein as acceptor"/>
    <property type="evidence" value="ECO:0007669"/>
    <property type="project" value="TreeGrafter"/>
</dbReference>
<dbReference type="InterPro" id="IPR003780">
    <property type="entry name" value="COX15/CtaA_fam"/>
</dbReference>
<comment type="subunit">
    <text evidence="12">Interacts with CtaB.</text>
</comment>
<evidence type="ECO:0000256" key="2">
    <source>
        <dbReference type="ARBA" id="ARBA00004141"/>
    </source>
</evidence>
<feature type="transmembrane region" description="Helical" evidence="12">
    <location>
        <begin position="180"/>
        <end position="201"/>
    </location>
</feature>
<comment type="caution">
    <text evidence="13">The sequence shown here is derived from an EMBL/GenBank/DDBJ whole genome shotgun (WGS) entry which is preliminary data.</text>
</comment>
<accession>A0A5R9J9F9</accession>
<keyword evidence="7 12" id="KW-0408">Iron</keyword>
<dbReference type="GO" id="GO:0006784">
    <property type="term" value="P:heme A biosynthetic process"/>
    <property type="evidence" value="ECO:0007669"/>
    <property type="project" value="UniProtKB-UniRule"/>
</dbReference>
<keyword evidence="6 12" id="KW-0560">Oxidoreductase</keyword>
<reference evidence="13 14" key="1">
    <citation type="submission" date="2019-05" db="EMBL/GenBank/DDBJ databases">
        <authorList>
            <person name="Pankratov T."/>
            <person name="Grouzdev D."/>
        </authorList>
    </citation>
    <scope>NUCLEOTIDE SEQUENCE [LARGE SCALE GENOMIC DNA]</scope>
    <source>
        <strain evidence="13 14">KEBCLARHB70R</strain>
    </source>
</reference>
<organism evidence="13 14">
    <name type="scientific">Lichenicoccus roseus</name>
    <dbReference type="NCBI Taxonomy" id="2683649"/>
    <lineage>
        <taxon>Bacteria</taxon>
        <taxon>Pseudomonadati</taxon>
        <taxon>Pseudomonadota</taxon>
        <taxon>Alphaproteobacteria</taxon>
        <taxon>Acetobacterales</taxon>
        <taxon>Acetobacteraceae</taxon>
        <taxon>Lichenicoccus</taxon>
    </lineage>
</organism>
<dbReference type="AlphaFoldDB" id="A0A5R9J9F9"/>
<comment type="pathway">
    <text evidence="10 12">Porphyrin-containing compound metabolism; heme A biosynthesis; heme A from heme O: step 1/1.</text>
</comment>
<comment type="similarity">
    <text evidence="12">Belongs to the COX15/CtaA family. Type 2 subfamily.</text>
</comment>
<feature type="transmembrane region" description="Helical" evidence="12">
    <location>
        <begin position="146"/>
        <end position="168"/>
    </location>
</feature>
<dbReference type="Pfam" id="PF02628">
    <property type="entry name" value="COX15-CtaA"/>
    <property type="match status" value="1"/>
</dbReference>
<dbReference type="EC" id="1.17.99.9" evidence="12"/>
<comment type="catalytic activity">
    <reaction evidence="11">
        <text>Fe(II)-heme o + 2 A + H2O = Fe(II)-heme a + 2 AH2</text>
        <dbReference type="Rhea" id="RHEA:63388"/>
        <dbReference type="ChEBI" id="CHEBI:13193"/>
        <dbReference type="ChEBI" id="CHEBI:15377"/>
        <dbReference type="ChEBI" id="CHEBI:17499"/>
        <dbReference type="ChEBI" id="CHEBI:60530"/>
        <dbReference type="ChEBI" id="CHEBI:61715"/>
        <dbReference type="EC" id="1.17.99.9"/>
    </reaction>
    <physiologicalReaction direction="left-to-right" evidence="11">
        <dbReference type="Rhea" id="RHEA:63389"/>
    </physiologicalReaction>
</comment>
<feature type="transmembrane region" description="Helical" evidence="12">
    <location>
        <begin position="33"/>
        <end position="52"/>
    </location>
</feature>
<evidence type="ECO:0000256" key="12">
    <source>
        <dbReference type="HAMAP-Rule" id="MF_01665"/>
    </source>
</evidence>
<dbReference type="GO" id="GO:0120547">
    <property type="term" value="F:heme A synthase activity"/>
    <property type="evidence" value="ECO:0007669"/>
    <property type="project" value="UniProtKB-EC"/>
</dbReference>
<feature type="transmembrane region" description="Helical" evidence="12">
    <location>
        <begin position="112"/>
        <end position="134"/>
    </location>
</feature>
<evidence type="ECO:0000256" key="4">
    <source>
        <dbReference type="ARBA" id="ARBA00022723"/>
    </source>
</evidence>
<dbReference type="UniPathway" id="UPA00269">
    <property type="reaction ID" value="UER00713"/>
</dbReference>
<feature type="binding site" description="axial binding residue" evidence="12">
    <location>
        <position position="284"/>
    </location>
    <ligand>
        <name>heme</name>
        <dbReference type="ChEBI" id="CHEBI:30413"/>
    </ligand>
    <ligandPart>
        <name>Fe</name>
        <dbReference type="ChEBI" id="CHEBI:18248"/>
    </ligandPart>
</feature>
<keyword evidence="4 12" id="KW-0479">Metal-binding</keyword>
<dbReference type="GO" id="GO:0005886">
    <property type="term" value="C:plasma membrane"/>
    <property type="evidence" value="ECO:0007669"/>
    <property type="project" value="UniProtKB-SubCell"/>
</dbReference>
<keyword evidence="8 12" id="KW-0350">Heme biosynthesis</keyword>
<dbReference type="PANTHER" id="PTHR23289">
    <property type="entry name" value="CYTOCHROME C OXIDASE ASSEMBLY PROTEIN COX15"/>
    <property type="match status" value="1"/>
</dbReference>
<evidence type="ECO:0000313" key="14">
    <source>
        <dbReference type="Proteomes" id="UP000305654"/>
    </source>
</evidence>
<comment type="cofactor">
    <cofactor evidence="1 12">
        <name>heme b</name>
        <dbReference type="ChEBI" id="CHEBI:60344"/>
    </cofactor>
</comment>
<evidence type="ECO:0000256" key="11">
    <source>
        <dbReference type="ARBA" id="ARBA00048044"/>
    </source>
</evidence>
<dbReference type="EMBL" id="VCDI01000001">
    <property type="protein sequence ID" value="TLU74230.1"/>
    <property type="molecule type" value="Genomic_DNA"/>
</dbReference>
<evidence type="ECO:0000256" key="3">
    <source>
        <dbReference type="ARBA" id="ARBA00022692"/>
    </source>
</evidence>
<sequence length="369" mass="40026">MPSDAVLLQGGLELGGGDRPATLATRNAHLVSLWLFTLCGMLLVMIALGGATRLTGSGLSIMEWRPVTGIIPPLTHAQWEHEFALYQTIPQYRILHDGFGLAGFQRIFWLEWIHRFCGRLIGLMLFVPLLVFSLNGTIGTRLAIRLALLFVLGGLQGGIGWFMVASGFDPDSTRVEPVRLVLHLCFAFSLYAAILWTALGVRTPRPAGLDAGRGVAWTRGLAIASAVLIALAIVAGGFTAGTHAGFTYNTYPDMDGHLLPPHYARLVPFWRNLVENLGTVQFDHRALASLSVVAVALTLLVGLRSTLHKPARDALMLLGWGVLAQYALGVTTLLLVVPVWAGTLHQTFAAVLLTLLIVLLHRLRRPAAF</sequence>
<comment type="subcellular location">
    <subcellularLocation>
        <location evidence="12">Cell membrane</location>
        <topology evidence="12">Multi-pass membrane protein</topology>
    </subcellularLocation>
    <subcellularLocation>
        <location evidence="2">Membrane</location>
        <topology evidence="2">Multi-pass membrane protein</topology>
    </subcellularLocation>
</comment>
<keyword evidence="9 12" id="KW-0472">Membrane</keyword>
<dbReference type="PANTHER" id="PTHR23289:SF2">
    <property type="entry name" value="CYTOCHROME C OXIDASE ASSEMBLY PROTEIN COX15 HOMOLOG"/>
    <property type="match status" value="1"/>
</dbReference>
<evidence type="ECO:0000256" key="8">
    <source>
        <dbReference type="ARBA" id="ARBA00023133"/>
    </source>
</evidence>
<evidence type="ECO:0000256" key="5">
    <source>
        <dbReference type="ARBA" id="ARBA00022989"/>
    </source>
</evidence>
<keyword evidence="5 12" id="KW-1133">Transmembrane helix</keyword>
<evidence type="ECO:0000256" key="9">
    <source>
        <dbReference type="ARBA" id="ARBA00023136"/>
    </source>
</evidence>
<name>A0A5R9J9F9_9PROT</name>
<feature type="transmembrane region" description="Helical" evidence="12">
    <location>
        <begin position="315"/>
        <end position="337"/>
    </location>
</feature>
<protein>
    <recommendedName>
        <fullName evidence="12">Heme A synthase</fullName>
        <shortName evidence="12">HAS</shortName>
        <ecNumber evidence="12">1.17.99.9</ecNumber>
    </recommendedName>
    <alternativeName>
        <fullName evidence="12">Cytochrome aa3-controlling protein</fullName>
    </alternativeName>
</protein>
<feature type="transmembrane region" description="Helical" evidence="12">
    <location>
        <begin position="343"/>
        <end position="363"/>
    </location>
</feature>
<dbReference type="OrthoDB" id="9793156at2"/>
<proteinExistence type="inferred from homology"/>
<gene>
    <name evidence="12" type="primary">ctaA</name>
    <name evidence="13" type="ORF">FE263_03260</name>
</gene>